<comment type="caution">
    <text evidence="2">The sequence shown here is derived from an EMBL/GenBank/DDBJ whole genome shotgun (WGS) entry which is preliminary data.</text>
</comment>
<gene>
    <name evidence="2" type="ORF">UY77_C0015G0012</name>
</gene>
<proteinExistence type="predicted"/>
<protein>
    <recommendedName>
        <fullName evidence="1">DUF218 domain-containing protein</fullName>
    </recommendedName>
</protein>
<accession>A0A0G1ZWJ0</accession>
<dbReference type="AlphaFoldDB" id="A0A0G1ZWJ0"/>
<reference evidence="2 3" key="1">
    <citation type="journal article" date="2015" name="Nature">
        <title>rRNA introns, odd ribosomes, and small enigmatic genomes across a large radiation of phyla.</title>
        <authorList>
            <person name="Brown C.T."/>
            <person name="Hug L.A."/>
            <person name="Thomas B.C."/>
            <person name="Sharon I."/>
            <person name="Castelle C.J."/>
            <person name="Singh A."/>
            <person name="Wilkins M.J."/>
            <person name="Williams K.H."/>
            <person name="Banfield J.F."/>
        </authorList>
    </citation>
    <scope>NUCLEOTIDE SEQUENCE [LARGE SCALE GENOMIC DNA]</scope>
</reference>
<dbReference type="Pfam" id="PF02698">
    <property type="entry name" value="DUF218"/>
    <property type="match status" value="1"/>
</dbReference>
<evidence type="ECO:0000259" key="1">
    <source>
        <dbReference type="Pfam" id="PF02698"/>
    </source>
</evidence>
<organism evidence="2 3">
    <name type="scientific">Candidatus Uhrbacteria bacterium GW2011_GWA2_53_10</name>
    <dbReference type="NCBI Taxonomy" id="1618980"/>
    <lineage>
        <taxon>Bacteria</taxon>
        <taxon>Candidatus Uhriibacteriota</taxon>
    </lineage>
</organism>
<dbReference type="EMBL" id="LCRI01000015">
    <property type="protein sequence ID" value="KKW32727.1"/>
    <property type="molecule type" value="Genomic_DNA"/>
</dbReference>
<dbReference type="InterPro" id="IPR003848">
    <property type="entry name" value="DUF218"/>
</dbReference>
<evidence type="ECO:0000313" key="3">
    <source>
        <dbReference type="Proteomes" id="UP000034711"/>
    </source>
</evidence>
<feature type="domain" description="DUF218" evidence="1">
    <location>
        <begin position="45"/>
        <end position="146"/>
    </location>
</feature>
<sequence length="251" mass="28148">MKTKKKRIVEKTVVMFCGPRHGDPRVDGQSCPTPMLCEGDVCFTRPMRAVRAAARMKARLIFAGDGHGGMDVRRYMEWAKQQGVEQVYGVIYRDNGLCQGSTLSDARGTARLLFEEPTLQQVGKLYLVTDTWHMPRAHLMLRRELDVLCDAKAMIVIEDVTSRIHRRKFTIKKLLVVEGIRSTVSIEAMELQGSLAYLQKTYQAKHPTEYGFVTTYLGPDSIKSVTDPITGEPTVEKLADVIPLSTTVKAT</sequence>
<dbReference type="Proteomes" id="UP000034711">
    <property type="component" value="Unassembled WGS sequence"/>
</dbReference>
<evidence type="ECO:0000313" key="2">
    <source>
        <dbReference type="EMBL" id="KKW32727.1"/>
    </source>
</evidence>
<name>A0A0G1ZWJ0_9BACT</name>